<dbReference type="InterPro" id="IPR000524">
    <property type="entry name" value="Tscrpt_reg_HTH_GntR"/>
</dbReference>
<evidence type="ECO:0000259" key="4">
    <source>
        <dbReference type="PROSITE" id="PS50949"/>
    </source>
</evidence>
<keyword evidence="3" id="KW-0804">Transcription</keyword>
<dbReference type="OrthoDB" id="9028214at2"/>
<evidence type="ECO:0000256" key="3">
    <source>
        <dbReference type="ARBA" id="ARBA00023163"/>
    </source>
</evidence>
<dbReference type="SUPFAM" id="SSF46785">
    <property type="entry name" value="Winged helix' DNA-binding domain"/>
    <property type="match status" value="1"/>
</dbReference>
<dbReference type="SMART" id="SM00895">
    <property type="entry name" value="FCD"/>
    <property type="match status" value="1"/>
</dbReference>
<reference evidence="5 6" key="1">
    <citation type="journal article" date="2015" name="G3 (Bethesda)">
        <title>Insights into Ongoing Evolution of the Hexachlorocyclohexane Catabolic Pathway from Comparative Genomics of Ten Sphingomonadaceae Strains.</title>
        <authorList>
            <person name="Pearce S.L."/>
            <person name="Oakeshott J.G."/>
            <person name="Pandey G."/>
        </authorList>
    </citation>
    <scope>NUCLEOTIDE SEQUENCE [LARGE SCALE GENOMIC DNA]</scope>
    <source>
        <strain evidence="5 6">LL02</strain>
    </source>
</reference>
<keyword evidence="2" id="KW-0238">DNA-binding</keyword>
<sequence>MADLGLGEAIEGLPLPSGRLHHVVAQRLATQIVSGETPCGHVFPAEVEHAEILGVSRSVLREAFRVLTAKGLVSSRPKAGTRINERRKWNLLDPDVLGWQIQCGASDAFLRDLFELRMVVEPQAAEMAAMRRDEGQLVDMANALDAMERFTLSTPKGRAADIRFHELLMEATRNEMLLALSNSISTAIASTTAIKQSRDGSPRDAMPEHHALYTQIAERNPRQARKAMITLIELAHSDTKIALKR</sequence>
<dbReference type="PANTHER" id="PTHR43537">
    <property type="entry name" value="TRANSCRIPTIONAL REGULATOR, GNTR FAMILY"/>
    <property type="match status" value="1"/>
</dbReference>
<dbReference type="InterPro" id="IPR008920">
    <property type="entry name" value="TF_FadR/GntR_C"/>
</dbReference>
<evidence type="ECO:0000256" key="1">
    <source>
        <dbReference type="ARBA" id="ARBA00023015"/>
    </source>
</evidence>
<dbReference type="PRINTS" id="PR00035">
    <property type="entry name" value="HTHGNTR"/>
</dbReference>
<dbReference type="CDD" id="cd07377">
    <property type="entry name" value="WHTH_GntR"/>
    <property type="match status" value="1"/>
</dbReference>
<dbReference type="Gene3D" id="1.20.120.530">
    <property type="entry name" value="GntR ligand-binding domain-like"/>
    <property type="match status" value="1"/>
</dbReference>
<feature type="domain" description="HTH gntR-type" evidence="4">
    <location>
        <begin position="18"/>
        <end position="86"/>
    </location>
</feature>
<dbReference type="SUPFAM" id="SSF48008">
    <property type="entry name" value="GntR ligand-binding domain-like"/>
    <property type="match status" value="1"/>
</dbReference>
<dbReference type="PROSITE" id="PS50949">
    <property type="entry name" value="HTH_GNTR"/>
    <property type="match status" value="1"/>
</dbReference>
<dbReference type="SMART" id="SM00345">
    <property type="entry name" value="HTH_GNTR"/>
    <property type="match status" value="1"/>
</dbReference>
<dbReference type="Proteomes" id="UP000052268">
    <property type="component" value="Unassembled WGS sequence"/>
</dbReference>
<evidence type="ECO:0000256" key="2">
    <source>
        <dbReference type="ARBA" id="ARBA00023125"/>
    </source>
</evidence>
<accession>A0A0J7XYB8</accession>
<protein>
    <submittedName>
        <fullName evidence="5">GntR family transcriptional regulator</fullName>
    </submittedName>
</protein>
<dbReference type="Pfam" id="PF00392">
    <property type="entry name" value="GntR"/>
    <property type="match status" value="1"/>
</dbReference>
<name>A0A0J7XYB8_9SPHN</name>
<keyword evidence="1" id="KW-0805">Transcription regulation</keyword>
<dbReference type="RefSeq" id="WP_059151114.1">
    <property type="nucleotide sequence ID" value="NZ_KQ130453.1"/>
</dbReference>
<dbReference type="PANTHER" id="PTHR43537:SF44">
    <property type="entry name" value="GNTR FAMILY REGULATORY PROTEIN"/>
    <property type="match status" value="1"/>
</dbReference>
<gene>
    <name evidence="5" type="ORF">V474_14960</name>
</gene>
<dbReference type="Pfam" id="PF07729">
    <property type="entry name" value="FCD"/>
    <property type="match status" value="1"/>
</dbReference>
<keyword evidence="6" id="KW-1185">Reference proteome</keyword>
<dbReference type="InterPro" id="IPR036388">
    <property type="entry name" value="WH-like_DNA-bd_sf"/>
</dbReference>
<organism evidence="5 6">
    <name type="scientific">Novosphingobium barchaimii LL02</name>
    <dbReference type="NCBI Taxonomy" id="1114963"/>
    <lineage>
        <taxon>Bacteria</taxon>
        <taxon>Pseudomonadati</taxon>
        <taxon>Pseudomonadota</taxon>
        <taxon>Alphaproteobacteria</taxon>
        <taxon>Sphingomonadales</taxon>
        <taxon>Sphingomonadaceae</taxon>
        <taxon>Novosphingobium</taxon>
    </lineage>
</organism>
<dbReference type="PATRIC" id="fig|1114963.3.peg.1817"/>
<evidence type="ECO:0000313" key="5">
    <source>
        <dbReference type="EMBL" id="KMS56253.1"/>
    </source>
</evidence>
<comment type="caution">
    <text evidence="5">The sequence shown here is derived from an EMBL/GenBank/DDBJ whole genome shotgun (WGS) entry which is preliminary data.</text>
</comment>
<dbReference type="InterPro" id="IPR036390">
    <property type="entry name" value="WH_DNA-bd_sf"/>
</dbReference>
<dbReference type="GO" id="GO:0003677">
    <property type="term" value="F:DNA binding"/>
    <property type="evidence" value="ECO:0007669"/>
    <property type="project" value="UniProtKB-KW"/>
</dbReference>
<dbReference type="EMBL" id="JACU01000004">
    <property type="protein sequence ID" value="KMS56253.1"/>
    <property type="molecule type" value="Genomic_DNA"/>
</dbReference>
<proteinExistence type="predicted"/>
<dbReference type="AlphaFoldDB" id="A0A0J7XYB8"/>
<dbReference type="GO" id="GO:0003700">
    <property type="term" value="F:DNA-binding transcription factor activity"/>
    <property type="evidence" value="ECO:0007669"/>
    <property type="project" value="InterPro"/>
</dbReference>
<evidence type="ECO:0000313" key="6">
    <source>
        <dbReference type="Proteomes" id="UP000052268"/>
    </source>
</evidence>
<dbReference type="Gene3D" id="1.10.10.10">
    <property type="entry name" value="Winged helix-like DNA-binding domain superfamily/Winged helix DNA-binding domain"/>
    <property type="match status" value="1"/>
</dbReference>
<dbReference type="InterPro" id="IPR011711">
    <property type="entry name" value="GntR_C"/>
</dbReference>